<organism evidence="2 3">
    <name type="scientific">Portunus trituberculatus</name>
    <name type="common">Swimming crab</name>
    <name type="synonym">Neptunus trituberculatus</name>
    <dbReference type="NCBI Taxonomy" id="210409"/>
    <lineage>
        <taxon>Eukaryota</taxon>
        <taxon>Metazoa</taxon>
        <taxon>Ecdysozoa</taxon>
        <taxon>Arthropoda</taxon>
        <taxon>Crustacea</taxon>
        <taxon>Multicrustacea</taxon>
        <taxon>Malacostraca</taxon>
        <taxon>Eumalacostraca</taxon>
        <taxon>Eucarida</taxon>
        <taxon>Decapoda</taxon>
        <taxon>Pleocyemata</taxon>
        <taxon>Brachyura</taxon>
        <taxon>Eubrachyura</taxon>
        <taxon>Portunoidea</taxon>
        <taxon>Portunidae</taxon>
        <taxon>Portuninae</taxon>
        <taxon>Portunus</taxon>
    </lineage>
</organism>
<evidence type="ECO:0000313" key="3">
    <source>
        <dbReference type="Proteomes" id="UP000324222"/>
    </source>
</evidence>
<feature type="compositionally biased region" description="Basic residues" evidence="1">
    <location>
        <begin position="13"/>
        <end position="23"/>
    </location>
</feature>
<evidence type="ECO:0000313" key="2">
    <source>
        <dbReference type="EMBL" id="MPC30843.1"/>
    </source>
</evidence>
<keyword evidence="3" id="KW-1185">Reference proteome</keyword>
<evidence type="ECO:0000256" key="1">
    <source>
        <dbReference type="SAM" id="MobiDB-lite"/>
    </source>
</evidence>
<dbReference type="EMBL" id="VSRR010002328">
    <property type="protein sequence ID" value="MPC30843.1"/>
    <property type="molecule type" value="Genomic_DNA"/>
</dbReference>
<comment type="caution">
    <text evidence="2">The sequence shown here is derived from an EMBL/GenBank/DDBJ whole genome shotgun (WGS) entry which is preliminary data.</text>
</comment>
<dbReference type="Proteomes" id="UP000324222">
    <property type="component" value="Unassembled WGS sequence"/>
</dbReference>
<accession>A0A5B7ECZ8</accession>
<feature type="region of interest" description="Disordered" evidence="1">
    <location>
        <begin position="1"/>
        <end position="23"/>
    </location>
</feature>
<feature type="compositionally biased region" description="Polar residues" evidence="1">
    <location>
        <begin position="1"/>
        <end position="12"/>
    </location>
</feature>
<proteinExistence type="predicted"/>
<sequence length="76" mass="8283">MDETLTTESNGKTQHKAASGRKVRLWAGKQRGGITSSSTCFLVLTSGTPPEPIKCVTKVKKAAKKPKQTSLQRKLR</sequence>
<gene>
    <name evidence="2" type="ORF">E2C01_024113</name>
</gene>
<name>A0A5B7ECZ8_PORTR</name>
<protein>
    <submittedName>
        <fullName evidence="2">Uncharacterized protein</fullName>
    </submittedName>
</protein>
<reference evidence="2 3" key="1">
    <citation type="submission" date="2019-05" db="EMBL/GenBank/DDBJ databases">
        <title>Another draft genome of Portunus trituberculatus and its Hox gene families provides insights of decapod evolution.</title>
        <authorList>
            <person name="Jeong J.-H."/>
            <person name="Song I."/>
            <person name="Kim S."/>
            <person name="Choi T."/>
            <person name="Kim D."/>
            <person name="Ryu S."/>
            <person name="Kim W."/>
        </authorList>
    </citation>
    <scope>NUCLEOTIDE SEQUENCE [LARGE SCALE GENOMIC DNA]</scope>
    <source>
        <tissue evidence="2">Muscle</tissue>
    </source>
</reference>
<dbReference type="AlphaFoldDB" id="A0A5B7ECZ8"/>